<feature type="signal peptide" evidence="4">
    <location>
        <begin position="1"/>
        <end position="19"/>
    </location>
</feature>
<dbReference type="PANTHER" id="PTHR10913">
    <property type="entry name" value="FOLLISTATIN-RELATED"/>
    <property type="match status" value="1"/>
</dbReference>
<dbReference type="Gene3D" id="3.30.60.30">
    <property type="match status" value="2"/>
</dbReference>
<dbReference type="AlphaFoldDB" id="A0A3R7N9K2"/>
<evidence type="ECO:0000313" key="6">
    <source>
        <dbReference type="EMBL" id="ROT80923.1"/>
    </source>
</evidence>
<gene>
    <name evidence="6" type="ORF">C7M84_000333</name>
</gene>
<evidence type="ECO:0000259" key="5">
    <source>
        <dbReference type="PROSITE" id="PS51465"/>
    </source>
</evidence>
<keyword evidence="3" id="KW-1015">Disulfide bond</keyword>
<name>A0A3R7N9K2_PENVA</name>
<keyword evidence="7" id="KW-1185">Reference proteome</keyword>
<organism evidence="6 7">
    <name type="scientific">Penaeus vannamei</name>
    <name type="common">Whiteleg shrimp</name>
    <name type="synonym">Litopenaeus vannamei</name>
    <dbReference type="NCBI Taxonomy" id="6689"/>
    <lineage>
        <taxon>Eukaryota</taxon>
        <taxon>Metazoa</taxon>
        <taxon>Ecdysozoa</taxon>
        <taxon>Arthropoda</taxon>
        <taxon>Crustacea</taxon>
        <taxon>Multicrustacea</taxon>
        <taxon>Malacostraca</taxon>
        <taxon>Eumalacostraca</taxon>
        <taxon>Eucarida</taxon>
        <taxon>Decapoda</taxon>
        <taxon>Dendrobranchiata</taxon>
        <taxon>Penaeoidea</taxon>
        <taxon>Penaeidae</taxon>
        <taxon>Penaeus</taxon>
    </lineage>
</organism>
<feature type="domain" description="Kazal-like" evidence="5">
    <location>
        <begin position="69"/>
        <end position="115"/>
    </location>
</feature>
<dbReference type="SMR" id="A0A3R7N9K2"/>
<keyword evidence="4" id="KW-0732">Signal</keyword>
<evidence type="ECO:0000256" key="3">
    <source>
        <dbReference type="ARBA" id="ARBA00023157"/>
    </source>
</evidence>
<sequence length="115" mass="12347">MAVGLAALCLVLVASPAAGIPPCPTVCTLDYQPVCGSDGVTYSNDCHLDIANCKNPRITKRHDGKCRSLCPDACGFNYDPVCGSNGRTYSNECELEREKCNGNRFLMKVKEGPCN</sequence>
<dbReference type="GO" id="GO:0005576">
    <property type="term" value="C:extracellular region"/>
    <property type="evidence" value="ECO:0007669"/>
    <property type="project" value="TreeGrafter"/>
</dbReference>
<dbReference type="SUPFAM" id="SSF100895">
    <property type="entry name" value="Kazal-type serine protease inhibitors"/>
    <property type="match status" value="2"/>
</dbReference>
<evidence type="ECO:0000256" key="2">
    <source>
        <dbReference type="ARBA" id="ARBA00022900"/>
    </source>
</evidence>
<feature type="chain" id="PRO_5018735356" evidence="4">
    <location>
        <begin position="20"/>
        <end position="115"/>
    </location>
</feature>
<dbReference type="SMART" id="SM00280">
    <property type="entry name" value="KAZAL"/>
    <property type="match status" value="2"/>
</dbReference>
<feature type="domain" description="Kazal-like" evidence="5">
    <location>
        <begin position="17"/>
        <end position="68"/>
    </location>
</feature>
<dbReference type="InterPro" id="IPR002350">
    <property type="entry name" value="Kazal_dom"/>
</dbReference>
<dbReference type="PANTHER" id="PTHR10913:SF45">
    <property type="entry name" value="FOLLISTATIN, ISOFORM A-RELATED"/>
    <property type="match status" value="1"/>
</dbReference>
<protein>
    <submittedName>
        <fullName evidence="6">Serine proteinase inhibitor</fullName>
    </submittedName>
</protein>
<reference evidence="6 7" key="2">
    <citation type="submission" date="2019-01" db="EMBL/GenBank/DDBJ databases">
        <title>The decoding of complex shrimp genome reveals the adaptation for benthos swimmer, frequently molting mechanism and breeding impact on genome.</title>
        <authorList>
            <person name="Sun Y."/>
            <person name="Gao Y."/>
            <person name="Yu Y."/>
        </authorList>
    </citation>
    <scope>NUCLEOTIDE SEQUENCE [LARGE SCALE GENOMIC DNA]</scope>
    <source>
        <tissue evidence="6">Muscle</tissue>
    </source>
</reference>
<comment type="caution">
    <text evidence="6">The sequence shown here is derived from an EMBL/GenBank/DDBJ whole genome shotgun (WGS) entry which is preliminary data.</text>
</comment>
<dbReference type="CDD" id="cd00104">
    <property type="entry name" value="KAZAL_FS"/>
    <property type="match status" value="2"/>
</dbReference>
<dbReference type="PROSITE" id="PS51465">
    <property type="entry name" value="KAZAL_2"/>
    <property type="match status" value="2"/>
</dbReference>
<keyword evidence="2" id="KW-0722">Serine protease inhibitor</keyword>
<dbReference type="Pfam" id="PF00050">
    <property type="entry name" value="Kazal_1"/>
    <property type="match status" value="1"/>
</dbReference>
<reference evidence="6 7" key="1">
    <citation type="submission" date="2018-04" db="EMBL/GenBank/DDBJ databases">
        <authorList>
            <person name="Zhang X."/>
            <person name="Yuan J."/>
            <person name="Li F."/>
            <person name="Xiang J."/>
        </authorList>
    </citation>
    <scope>NUCLEOTIDE SEQUENCE [LARGE SCALE GENOMIC DNA]</scope>
    <source>
        <tissue evidence="6">Muscle</tissue>
    </source>
</reference>
<dbReference type="STRING" id="6689.A0A3R7N9K2"/>
<evidence type="ECO:0000313" key="7">
    <source>
        <dbReference type="Proteomes" id="UP000283509"/>
    </source>
</evidence>
<dbReference type="InterPro" id="IPR036058">
    <property type="entry name" value="Kazal_dom_sf"/>
</dbReference>
<keyword evidence="1" id="KW-0646">Protease inhibitor</keyword>
<dbReference type="OrthoDB" id="6356737at2759"/>
<proteinExistence type="predicted"/>
<dbReference type="GO" id="GO:0030154">
    <property type="term" value="P:cell differentiation"/>
    <property type="evidence" value="ECO:0007669"/>
    <property type="project" value="TreeGrafter"/>
</dbReference>
<evidence type="ECO:0000256" key="1">
    <source>
        <dbReference type="ARBA" id="ARBA00022690"/>
    </source>
</evidence>
<evidence type="ECO:0000256" key="4">
    <source>
        <dbReference type="SAM" id="SignalP"/>
    </source>
</evidence>
<dbReference type="InterPro" id="IPR050653">
    <property type="entry name" value="Prot_Inhib_GrowthFact_Antg"/>
</dbReference>
<dbReference type="Proteomes" id="UP000283509">
    <property type="component" value="Unassembled WGS sequence"/>
</dbReference>
<accession>A0A3R7N9K2</accession>
<dbReference type="EMBL" id="QCYY01001050">
    <property type="protein sequence ID" value="ROT80923.1"/>
    <property type="molecule type" value="Genomic_DNA"/>
</dbReference>
<dbReference type="Pfam" id="PF07648">
    <property type="entry name" value="Kazal_2"/>
    <property type="match status" value="1"/>
</dbReference>